<comment type="caution">
    <text evidence="2">The sequence shown here is derived from an EMBL/GenBank/DDBJ whole genome shotgun (WGS) entry which is preliminary data.</text>
</comment>
<reference evidence="2 3" key="1">
    <citation type="journal article" date="2021" name="Nat. Commun.">
        <title>Genetic determinants of endophytism in the Arabidopsis root mycobiome.</title>
        <authorList>
            <person name="Mesny F."/>
            <person name="Miyauchi S."/>
            <person name="Thiergart T."/>
            <person name="Pickel B."/>
            <person name="Atanasova L."/>
            <person name="Karlsson M."/>
            <person name="Huettel B."/>
            <person name="Barry K.W."/>
            <person name="Haridas S."/>
            <person name="Chen C."/>
            <person name="Bauer D."/>
            <person name="Andreopoulos W."/>
            <person name="Pangilinan J."/>
            <person name="LaButti K."/>
            <person name="Riley R."/>
            <person name="Lipzen A."/>
            <person name="Clum A."/>
            <person name="Drula E."/>
            <person name="Henrissat B."/>
            <person name="Kohler A."/>
            <person name="Grigoriev I.V."/>
            <person name="Martin F.M."/>
            <person name="Hacquard S."/>
        </authorList>
    </citation>
    <scope>NUCLEOTIDE SEQUENCE [LARGE SCALE GENOMIC DNA]</scope>
    <source>
        <strain evidence="2 3">MPI-CAGE-CH-0241</strain>
    </source>
</reference>
<protein>
    <submittedName>
        <fullName evidence="2">Uncharacterized protein</fullName>
    </submittedName>
</protein>
<accession>A0A9P9AHZ6</accession>
<feature type="transmembrane region" description="Helical" evidence="1">
    <location>
        <begin position="122"/>
        <end position="143"/>
    </location>
</feature>
<dbReference type="AlphaFoldDB" id="A0A9P9AHZ6"/>
<evidence type="ECO:0000256" key="1">
    <source>
        <dbReference type="SAM" id="Phobius"/>
    </source>
</evidence>
<dbReference type="EMBL" id="JAGPYM010000083">
    <property type="protein sequence ID" value="KAH6868966.1"/>
    <property type="molecule type" value="Genomic_DNA"/>
</dbReference>
<feature type="transmembrane region" description="Helical" evidence="1">
    <location>
        <begin position="52"/>
        <end position="73"/>
    </location>
</feature>
<keyword evidence="1" id="KW-0812">Transmembrane</keyword>
<name>A0A9P9AHZ6_9HYPO</name>
<proteinExistence type="predicted"/>
<feature type="transmembrane region" description="Helical" evidence="1">
    <location>
        <begin position="12"/>
        <end position="32"/>
    </location>
</feature>
<sequence>MAGGTWMEAYTNIANALLVTTTFAGAITFAIVLAPYGGDSASKQRPSYPVELLAYAGALFLGGAIGCIPIFVVCRAGDIDERRVDKWRCIAQLMFVTIGCIIIAAFGIFIGSLHYFGYHGPFILGVVLFVPFTIIPVLLGIFLRRNISTVGAR</sequence>
<keyword evidence="3" id="KW-1185">Reference proteome</keyword>
<keyword evidence="1" id="KW-0472">Membrane</keyword>
<keyword evidence="1" id="KW-1133">Transmembrane helix</keyword>
<evidence type="ECO:0000313" key="2">
    <source>
        <dbReference type="EMBL" id="KAH6868966.1"/>
    </source>
</evidence>
<organism evidence="2 3">
    <name type="scientific">Thelonectria olida</name>
    <dbReference type="NCBI Taxonomy" id="1576542"/>
    <lineage>
        <taxon>Eukaryota</taxon>
        <taxon>Fungi</taxon>
        <taxon>Dikarya</taxon>
        <taxon>Ascomycota</taxon>
        <taxon>Pezizomycotina</taxon>
        <taxon>Sordariomycetes</taxon>
        <taxon>Hypocreomycetidae</taxon>
        <taxon>Hypocreales</taxon>
        <taxon>Nectriaceae</taxon>
        <taxon>Thelonectria</taxon>
    </lineage>
</organism>
<gene>
    <name evidence="2" type="ORF">B0T10DRAFT_501944</name>
</gene>
<feature type="transmembrane region" description="Helical" evidence="1">
    <location>
        <begin position="93"/>
        <end position="116"/>
    </location>
</feature>
<dbReference type="Proteomes" id="UP000777438">
    <property type="component" value="Unassembled WGS sequence"/>
</dbReference>
<evidence type="ECO:0000313" key="3">
    <source>
        <dbReference type="Proteomes" id="UP000777438"/>
    </source>
</evidence>